<sequence length="95" mass="10212">MGLAERGSFVSATHTDTHTRLMGRSGCLPLWYCDLSPILRCFGTLKCTHMRGCSQDNTVLGKLHTLRKTIPCTVPCGTCACAHSLALNLTLVGCS</sequence>
<evidence type="ECO:0000313" key="1">
    <source>
        <dbReference type="EMBL" id="JAH17033.1"/>
    </source>
</evidence>
<reference evidence="1" key="2">
    <citation type="journal article" date="2015" name="Fish Shellfish Immunol.">
        <title>Early steps in the European eel (Anguilla anguilla)-Vibrio vulnificus interaction in the gills: Role of the RtxA13 toxin.</title>
        <authorList>
            <person name="Callol A."/>
            <person name="Pajuelo D."/>
            <person name="Ebbesson L."/>
            <person name="Teles M."/>
            <person name="MacKenzie S."/>
            <person name="Amaro C."/>
        </authorList>
    </citation>
    <scope>NUCLEOTIDE SEQUENCE</scope>
</reference>
<accession>A0A0E9QLT2</accession>
<name>A0A0E9QLT2_ANGAN</name>
<organism evidence="1">
    <name type="scientific">Anguilla anguilla</name>
    <name type="common">European freshwater eel</name>
    <name type="synonym">Muraena anguilla</name>
    <dbReference type="NCBI Taxonomy" id="7936"/>
    <lineage>
        <taxon>Eukaryota</taxon>
        <taxon>Metazoa</taxon>
        <taxon>Chordata</taxon>
        <taxon>Craniata</taxon>
        <taxon>Vertebrata</taxon>
        <taxon>Euteleostomi</taxon>
        <taxon>Actinopterygii</taxon>
        <taxon>Neopterygii</taxon>
        <taxon>Teleostei</taxon>
        <taxon>Anguilliformes</taxon>
        <taxon>Anguillidae</taxon>
        <taxon>Anguilla</taxon>
    </lineage>
</organism>
<reference evidence="1" key="1">
    <citation type="submission" date="2014-11" db="EMBL/GenBank/DDBJ databases">
        <authorList>
            <person name="Amaro Gonzalez C."/>
        </authorList>
    </citation>
    <scope>NUCLEOTIDE SEQUENCE</scope>
</reference>
<dbReference type="AlphaFoldDB" id="A0A0E9QLT2"/>
<proteinExistence type="predicted"/>
<dbReference type="EMBL" id="GBXM01091544">
    <property type="protein sequence ID" value="JAH17033.1"/>
    <property type="molecule type" value="Transcribed_RNA"/>
</dbReference>
<protein>
    <submittedName>
        <fullName evidence="1">Uncharacterized protein</fullName>
    </submittedName>
</protein>